<evidence type="ECO:0000256" key="1">
    <source>
        <dbReference type="ARBA" id="ARBA00023027"/>
    </source>
</evidence>
<gene>
    <name evidence="4" type="ORF">HNR05_001928</name>
</gene>
<organism evidence="4 5">
    <name type="scientific">Glaciibacter psychrotolerans</name>
    <dbReference type="NCBI Taxonomy" id="670054"/>
    <lineage>
        <taxon>Bacteria</taxon>
        <taxon>Bacillati</taxon>
        <taxon>Actinomycetota</taxon>
        <taxon>Actinomycetes</taxon>
        <taxon>Micrococcales</taxon>
        <taxon>Microbacteriaceae</taxon>
        <taxon>Glaciibacter</taxon>
    </lineage>
</organism>
<dbReference type="EMBL" id="JACCFM010000001">
    <property type="protein sequence ID" value="NYJ20137.1"/>
    <property type="molecule type" value="Genomic_DNA"/>
</dbReference>
<evidence type="ECO:0000313" key="4">
    <source>
        <dbReference type="EMBL" id="NYJ20137.1"/>
    </source>
</evidence>
<keyword evidence="5" id="KW-1185">Reference proteome</keyword>
<feature type="domain" description="Gfo/Idh/MocA-like oxidoreductase N-terminal" evidence="2">
    <location>
        <begin position="16"/>
        <end position="134"/>
    </location>
</feature>
<sequence>MPLESTTDAASHRRAVGVIGAGFHATTNILPACVRADVQIQGIATRDIARSAAALLQFGSTGTPFDNASALIADPAIESVIVVAQPADQARISLEAIQAGRNVFADKPLGWTAAEATELADAADAAGVTLMVGFMKRYAPVYEQLAGLIADGELGDIRSFHLGFGCDSTAFCANEEEFLKLAAIHVIDLVRALFGEVTDVAVSSSSVGRAVSLAVLLEFESGVVGTLDLSGLPSYSSESERVRVTGEHGFAVVEDLVRLTVHTSRPHVEPTWASLSEHRTVFTPAESAMSGGGRDLQLRGFVGEIEHFIDAVQGGTTPRSSGRDNVLTMHLLELILAKAQAGGIT</sequence>
<evidence type="ECO:0000313" key="5">
    <source>
        <dbReference type="Proteomes" id="UP000537260"/>
    </source>
</evidence>
<evidence type="ECO:0000259" key="3">
    <source>
        <dbReference type="Pfam" id="PF22725"/>
    </source>
</evidence>
<protein>
    <submittedName>
        <fullName evidence="4">Putative dehydrogenase</fullName>
    </submittedName>
</protein>
<dbReference type="SUPFAM" id="SSF55347">
    <property type="entry name" value="Glyceraldehyde-3-phosphate dehydrogenase-like, C-terminal domain"/>
    <property type="match status" value="1"/>
</dbReference>
<dbReference type="InterPro" id="IPR055170">
    <property type="entry name" value="GFO_IDH_MocA-like_dom"/>
</dbReference>
<dbReference type="SUPFAM" id="SSF51735">
    <property type="entry name" value="NAD(P)-binding Rossmann-fold domains"/>
    <property type="match status" value="1"/>
</dbReference>
<dbReference type="Proteomes" id="UP000537260">
    <property type="component" value="Unassembled WGS sequence"/>
</dbReference>
<reference evidence="4 5" key="1">
    <citation type="submission" date="2020-07" db="EMBL/GenBank/DDBJ databases">
        <title>Sequencing the genomes of 1000 actinobacteria strains.</title>
        <authorList>
            <person name="Klenk H.-P."/>
        </authorList>
    </citation>
    <scope>NUCLEOTIDE SEQUENCE [LARGE SCALE GENOMIC DNA]</scope>
    <source>
        <strain evidence="4 5">LI1</strain>
    </source>
</reference>
<proteinExistence type="predicted"/>
<name>A0A7Z0J638_9MICO</name>
<dbReference type="Pfam" id="PF01408">
    <property type="entry name" value="GFO_IDH_MocA"/>
    <property type="match status" value="1"/>
</dbReference>
<dbReference type="InterPro" id="IPR051317">
    <property type="entry name" value="Gfo/Idh/MocA_oxidoreduct"/>
</dbReference>
<dbReference type="Pfam" id="PF22725">
    <property type="entry name" value="GFO_IDH_MocA_C3"/>
    <property type="match status" value="1"/>
</dbReference>
<evidence type="ECO:0000259" key="2">
    <source>
        <dbReference type="Pfam" id="PF01408"/>
    </source>
</evidence>
<comment type="caution">
    <text evidence="4">The sequence shown here is derived from an EMBL/GenBank/DDBJ whole genome shotgun (WGS) entry which is preliminary data.</text>
</comment>
<dbReference type="Gene3D" id="3.40.50.720">
    <property type="entry name" value="NAD(P)-binding Rossmann-like Domain"/>
    <property type="match status" value="1"/>
</dbReference>
<dbReference type="PANTHER" id="PTHR43708">
    <property type="entry name" value="CONSERVED EXPRESSED OXIDOREDUCTASE (EUROFUNG)"/>
    <property type="match status" value="1"/>
</dbReference>
<dbReference type="InterPro" id="IPR000683">
    <property type="entry name" value="Gfo/Idh/MocA-like_OxRdtase_N"/>
</dbReference>
<dbReference type="Gene3D" id="3.30.360.10">
    <property type="entry name" value="Dihydrodipicolinate Reductase, domain 2"/>
    <property type="match status" value="1"/>
</dbReference>
<dbReference type="InterPro" id="IPR036291">
    <property type="entry name" value="NAD(P)-bd_dom_sf"/>
</dbReference>
<feature type="domain" description="GFO/IDH/MocA-like oxidoreductase" evidence="3">
    <location>
        <begin position="142"/>
        <end position="250"/>
    </location>
</feature>
<dbReference type="PANTHER" id="PTHR43708:SF4">
    <property type="entry name" value="OXIDOREDUCTASE YCEM-RELATED"/>
    <property type="match status" value="1"/>
</dbReference>
<accession>A0A7Z0J638</accession>
<dbReference type="GO" id="GO:0000166">
    <property type="term" value="F:nucleotide binding"/>
    <property type="evidence" value="ECO:0007669"/>
    <property type="project" value="InterPro"/>
</dbReference>
<dbReference type="RefSeq" id="WP_179578789.1">
    <property type="nucleotide sequence ID" value="NZ_JACCFM010000001.1"/>
</dbReference>
<keyword evidence="1" id="KW-0520">NAD</keyword>
<dbReference type="AlphaFoldDB" id="A0A7Z0J638"/>